<dbReference type="InterPro" id="IPR050600">
    <property type="entry name" value="SETD3_SETD6_MTase"/>
</dbReference>
<dbReference type="InterPro" id="IPR036464">
    <property type="entry name" value="Rubisco_LSMT_subst-bd_sf"/>
</dbReference>
<evidence type="ECO:0000313" key="6">
    <source>
        <dbReference type="EMBL" id="CAF0785294.1"/>
    </source>
</evidence>
<organism evidence="6 7">
    <name type="scientific">Brachionus calyciflorus</name>
    <dbReference type="NCBI Taxonomy" id="104777"/>
    <lineage>
        <taxon>Eukaryota</taxon>
        <taxon>Metazoa</taxon>
        <taxon>Spiralia</taxon>
        <taxon>Gnathifera</taxon>
        <taxon>Rotifera</taxon>
        <taxon>Eurotatoria</taxon>
        <taxon>Monogononta</taxon>
        <taxon>Pseudotrocha</taxon>
        <taxon>Ploima</taxon>
        <taxon>Brachionidae</taxon>
        <taxon>Brachionus</taxon>
    </lineage>
</organism>
<gene>
    <name evidence="6" type="ORF">OXX778_LOCUS5681</name>
</gene>
<proteinExistence type="inferred from homology"/>
<dbReference type="EMBL" id="CAJNOC010000634">
    <property type="protein sequence ID" value="CAF0785294.1"/>
    <property type="molecule type" value="Genomic_DNA"/>
</dbReference>
<evidence type="ECO:0000256" key="1">
    <source>
        <dbReference type="ARBA" id="ARBA00022603"/>
    </source>
</evidence>
<dbReference type="GO" id="GO:0016279">
    <property type="term" value="F:protein-lysine N-methyltransferase activity"/>
    <property type="evidence" value="ECO:0007669"/>
    <property type="project" value="TreeGrafter"/>
</dbReference>
<dbReference type="EC" id="2.1.1.85" evidence="4"/>
<evidence type="ECO:0000259" key="5">
    <source>
        <dbReference type="PROSITE" id="PS50280"/>
    </source>
</evidence>
<dbReference type="PANTHER" id="PTHR13271">
    <property type="entry name" value="UNCHARACTERIZED PUTATIVE METHYLTRANSFERASE"/>
    <property type="match status" value="1"/>
</dbReference>
<keyword evidence="7" id="KW-1185">Reference proteome</keyword>
<evidence type="ECO:0000256" key="4">
    <source>
        <dbReference type="PROSITE-ProRule" id="PRU00898"/>
    </source>
</evidence>
<dbReference type="PANTHER" id="PTHR13271:SF47">
    <property type="entry name" value="ACTIN-HISTIDINE N-METHYLTRANSFERASE"/>
    <property type="match status" value="1"/>
</dbReference>
<dbReference type="InterPro" id="IPR044428">
    <property type="entry name" value="SETD3_SET"/>
</dbReference>
<keyword evidence="2 4" id="KW-0808">Transferase</keyword>
<dbReference type="InterPro" id="IPR046341">
    <property type="entry name" value="SET_dom_sf"/>
</dbReference>
<dbReference type="GO" id="GO:0018064">
    <property type="term" value="F:protein-L-histidine N-tele-methyltransferase activity"/>
    <property type="evidence" value="ECO:0007669"/>
    <property type="project" value="UniProtKB-EC"/>
</dbReference>
<evidence type="ECO:0000256" key="2">
    <source>
        <dbReference type="ARBA" id="ARBA00022679"/>
    </source>
</evidence>
<keyword evidence="3 4" id="KW-0949">S-adenosyl-L-methionine</keyword>
<dbReference type="SUPFAM" id="SSF81822">
    <property type="entry name" value="RuBisCo LSMT C-terminal, substrate-binding domain"/>
    <property type="match status" value="1"/>
</dbReference>
<dbReference type="Gene3D" id="3.90.1420.10">
    <property type="entry name" value="Rubisco LSMT, substrate-binding domain"/>
    <property type="match status" value="1"/>
</dbReference>
<dbReference type="InterPro" id="IPR001214">
    <property type="entry name" value="SET_dom"/>
</dbReference>
<dbReference type="InterPro" id="IPR025785">
    <property type="entry name" value="SETD3"/>
</dbReference>
<dbReference type="AlphaFoldDB" id="A0A813RJ47"/>
<evidence type="ECO:0000256" key="3">
    <source>
        <dbReference type="ARBA" id="ARBA00022691"/>
    </source>
</evidence>
<name>A0A813RJ47_9BILA</name>
<dbReference type="PROSITE" id="PS50280">
    <property type="entry name" value="SET"/>
    <property type="match status" value="1"/>
</dbReference>
<dbReference type="PROSITE" id="PS51565">
    <property type="entry name" value="SAM_MT85_SETD3"/>
    <property type="match status" value="1"/>
</dbReference>
<dbReference type="Gene3D" id="3.90.1410.10">
    <property type="entry name" value="set domain protein methyltransferase, domain 1"/>
    <property type="match status" value="1"/>
</dbReference>
<dbReference type="Proteomes" id="UP000663879">
    <property type="component" value="Unassembled WGS sequence"/>
</dbReference>
<dbReference type="OrthoDB" id="441812at2759"/>
<sequence>MTYKNGKKQSQSSQEWSKRKQLCSELYQECFVPNDKFKFETNFLKIQELLNQIINEEKNFKSCIQIKRTSQEFDLFKHFLNDNNCKINDLLYITKSIHNDDDFTVRSNRQFKKGDLIFDVPGDIILTVDTVRDTFLGKLFHEDKMLSSMPNVALALAVLFVKLNCETDKKLSKWSSYMNILPNEFHTPLYFSLDEIKLLKASQSFYDILYHIRNISRLYAYLFNLLDSKIEAKEFLKFFTYENFRWAVSVVSTRQNQIYDSNKKPMLAMIPLLDMCNHEDGEFCTDFNNETLSALCYAHKDINPGDEITIFYGSRSNFEMLIHNGFVCECNKRDKIKLKLGLTTQDILFVKRSCVLEKFGLKSTEYFELSQDSNSNDQILPSLFVFVKIFTSKSDDELNEIFNNEATSISSYFNDKKLGLDSNIIQFLTLRFSILIKSIELQQKNAQTTTNSIFIKHLLNSEKSILQTFLNYLNSLAI</sequence>
<dbReference type="CDD" id="cd19176">
    <property type="entry name" value="SET_SETD3"/>
    <property type="match status" value="1"/>
</dbReference>
<protein>
    <recommendedName>
        <fullName evidence="4">protein-histidine N-methyltransferase</fullName>
        <ecNumber evidence="4">2.1.1.85</ecNumber>
    </recommendedName>
</protein>
<evidence type="ECO:0000313" key="7">
    <source>
        <dbReference type="Proteomes" id="UP000663879"/>
    </source>
</evidence>
<feature type="domain" description="SET" evidence="5">
    <location>
        <begin position="89"/>
        <end position="313"/>
    </location>
</feature>
<comment type="catalytic activity">
    <reaction evidence="4">
        <text>L-histidyl-[protein] + S-adenosyl-L-methionine = N(tele)-methyl-L-histidyl-[protein] + S-adenosyl-L-homocysteine + H(+)</text>
        <dbReference type="Rhea" id="RHEA:19369"/>
        <dbReference type="Rhea" id="RHEA-COMP:9745"/>
        <dbReference type="Rhea" id="RHEA-COMP:11600"/>
        <dbReference type="ChEBI" id="CHEBI:15378"/>
        <dbReference type="ChEBI" id="CHEBI:16367"/>
        <dbReference type="ChEBI" id="CHEBI:29979"/>
        <dbReference type="ChEBI" id="CHEBI:57856"/>
        <dbReference type="ChEBI" id="CHEBI:59789"/>
        <dbReference type="EC" id="2.1.1.85"/>
    </reaction>
</comment>
<reference evidence="6" key="1">
    <citation type="submission" date="2021-02" db="EMBL/GenBank/DDBJ databases">
        <authorList>
            <person name="Nowell W R."/>
        </authorList>
    </citation>
    <scope>NUCLEOTIDE SEQUENCE</scope>
    <source>
        <strain evidence="6">Ploen Becks lab</strain>
    </source>
</reference>
<dbReference type="SUPFAM" id="SSF82199">
    <property type="entry name" value="SET domain"/>
    <property type="match status" value="1"/>
</dbReference>
<dbReference type="GO" id="GO:0032259">
    <property type="term" value="P:methylation"/>
    <property type="evidence" value="ECO:0007669"/>
    <property type="project" value="UniProtKB-KW"/>
</dbReference>
<comment type="caution">
    <text evidence="6">The sequence shown here is derived from an EMBL/GenBank/DDBJ whole genome shotgun (WGS) entry which is preliminary data.</text>
</comment>
<accession>A0A813RJ47</accession>
<keyword evidence="1 4" id="KW-0489">Methyltransferase</keyword>
<comment type="similarity">
    <text evidence="4">Belongs to the class V-like SAM-binding methyltransferase superfamily. SETD3 actin-histidine methyltransferase family.</text>
</comment>
<dbReference type="Pfam" id="PF00856">
    <property type="entry name" value="SET"/>
    <property type="match status" value="1"/>
</dbReference>